<organism evidence="1 2">
    <name type="scientific">Hymenobacter qilianensis</name>
    <dbReference type="NCBI Taxonomy" id="1385715"/>
    <lineage>
        <taxon>Bacteria</taxon>
        <taxon>Pseudomonadati</taxon>
        <taxon>Bacteroidota</taxon>
        <taxon>Cytophagia</taxon>
        <taxon>Cytophagales</taxon>
        <taxon>Hymenobacteraceae</taxon>
        <taxon>Hymenobacter</taxon>
    </lineage>
</organism>
<dbReference type="Proteomes" id="UP000605392">
    <property type="component" value="Unassembled WGS sequence"/>
</dbReference>
<sequence>MKLPQYPTNINPMKWNLVRLLPFVIGSVAATACGSKKEEAAQNAAPAAVPVTVYNVTEESVVGIDTYPGTVVPLNEVELRAEVSGYLTKSYVQDGQRVTKGQKLYEIDQSRYAAAYQSAQAQLRITQANYEKAAKDAERYNRLAEQDAIARQRVDYATTDVANARAQISAAQANLANAATDLRRSVIIAPFNGTIGLAQVKLGSLVTPGTTLINTISSDNPIAVDFPVNEQLIPRFAKFQQAAGGNSDSLFTLVLAGEERYPAPGKINTIDRAVDPQTGTITVRLQFPNTERTLRAGMNATVRVLNEDTGRQLVIPSKAVTEQMGEFFVYVVGDSSKVNQRKVLTGTRVKDKIVVREGLKANEVIVSEGMQNLREGATVKIDEPAAPVAQGTAAK</sequence>
<comment type="caution">
    <text evidence="1">The sequence shown here is derived from an EMBL/GenBank/DDBJ whole genome shotgun (WGS) entry which is preliminary data.</text>
</comment>
<keyword evidence="2" id="KW-1185">Reference proteome</keyword>
<gene>
    <name evidence="1" type="ORF">GCM10011375_29870</name>
</gene>
<accession>A0ACB5PUA6</accession>
<evidence type="ECO:0000313" key="1">
    <source>
        <dbReference type="EMBL" id="GGF72787.1"/>
    </source>
</evidence>
<evidence type="ECO:0000313" key="2">
    <source>
        <dbReference type="Proteomes" id="UP000605392"/>
    </source>
</evidence>
<proteinExistence type="predicted"/>
<protein>
    <submittedName>
        <fullName evidence="1">Acriflavin resistance protein</fullName>
    </submittedName>
</protein>
<reference evidence="1 2" key="1">
    <citation type="journal article" date="2019" name="Int. J. Syst. Evol. Microbiol.">
        <title>The Global Catalogue of Microorganisms (GCM) 10K type strain sequencing project: providing services to taxonomists for standard genome sequencing and annotation.</title>
        <authorList>
            <consortium name="The Broad Institute Genomics Platform"/>
            <consortium name="The Broad Institute Genome Sequencing Center for Infectious Disease"/>
            <person name="Wu L."/>
            <person name="Ma J."/>
        </authorList>
    </citation>
    <scope>NUCLEOTIDE SEQUENCE [LARGE SCALE GENOMIC DNA]</scope>
    <source>
        <strain evidence="1 2">CGMCC 1.12720</strain>
    </source>
</reference>
<name>A0ACB5PUA6_9BACT</name>
<dbReference type="EMBL" id="BMFN01000003">
    <property type="protein sequence ID" value="GGF72787.1"/>
    <property type="molecule type" value="Genomic_DNA"/>
</dbReference>